<keyword evidence="3" id="KW-1003">Cell membrane</keyword>
<comment type="similarity">
    <text evidence="2 8">Belongs to the peptidase A24 family.</text>
</comment>
<keyword evidence="9" id="KW-0489">Methyltransferase</keyword>
<feature type="transmembrane region" description="Helical" evidence="10">
    <location>
        <begin position="6"/>
        <end position="28"/>
    </location>
</feature>
<feature type="transmembrane region" description="Helical" evidence="10">
    <location>
        <begin position="151"/>
        <end position="171"/>
    </location>
</feature>
<dbReference type="AlphaFoldDB" id="A0A975KB97"/>
<dbReference type="Gene3D" id="1.20.120.1220">
    <property type="match status" value="1"/>
</dbReference>
<dbReference type="Pfam" id="PF01478">
    <property type="entry name" value="Peptidase_A24"/>
    <property type="match status" value="1"/>
</dbReference>
<keyword evidence="9" id="KW-0645">Protease</keyword>
<dbReference type="Pfam" id="PF06750">
    <property type="entry name" value="A24_N_bact"/>
    <property type="match status" value="1"/>
</dbReference>
<dbReference type="PANTHER" id="PTHR30487">
    <property type="entry name" value="TYPE 4 PREPILIN-LIKE PROTEINS LEADER PEPTIDE-PROCESSING ENZYME"/>
    <property type="match status" value="1"/>
</dbReference>
<feature type="domain" description="Prepilin peptidase A24 N-terminal" evidence="12">
    <location>
        <begin position="12"/>
        <end position="91"/>
    </location>
</feature>
<dbReference type="PRINTS" id="PR00864">
    <property type="entry name" value="PREPILNPTASE"/>
</dbReference>
<keyword evidence="6 10" id="KW-1133">Transmembrane helix</keyword>
<dbReference type="InterPro" id="IPR010627">
    <property type="entry name" value="Prepilin_pept_A24_N"/>
</dbReference>
<evidence type="ECO:0000256" key="7">
    <source>
        <dbReference type="ARBA" id="ARBA00023136"/>
    </source>
</evidence>
<evidence type="ECO:0000256" key="6">
    <source>
        <dbReference type="ARBA" id="ARBA00022989"/>
    </source>
</evidence>
<evidence type="ECO:0000256" key="2">
    <source>
        <dbReference type="ARBA" id="ARBA00005801"/>
    </source>
</evidence>
<evidence type="ECO:0000256" key="3">
    <source>
        <dbReference type="ARBA" id="ARBA00022475"/>
    </source>
</evidence>
<feature type="transmembrane region" description="Helical" evidence="10">
    <location>
        <begin position="191"/>
        <end position="218"/>
    </location>
</feature>
<keyword evidence="14" id="KW-1185">Reference proteome</keyword>
<feature type="transmembrane region" description="Helical" evidence="10">
    <location>
        <begin position="230"/>
        <end position="249"/>
    </location>
</feature>
<keyword evidence="9" id="KW-0511">Multifunctional enzyme</keyword>
<evidence type="ECO:0000256" key="4">
    <source>
        <dbReference type="ARBA" id="ARBA00022519"/>
    </source>
</evidence>
<dbReference type="InterPro" id="IPR014032">
    <property type="entry name" value="Peptidase_A24A_bac"/>
</dbReference>
<evidence type="ECO:0000259" key="12">
    <source>
        <dbReference type="Pfam" id="PF06750"/>
    </source>
</evidence>
<evidence type="ECO:0000256" key="9">
    <source>
        <dbReference type="RuleBase" id="RU003794"/>
    </source>
</evidence>
<dbReference type="PANTHER" id="PTHR30487:SF0">
    <property type="entry name" value="PREPILIN LEADER PEPTIDASE_N-METHYLTRANSFERASE-RELATED"/>
    <property type="match status" value="1"/>
</dbReference>
<keyword evidence="7 10" id="KW-0472">Membrane</keyword>
<keyword evidence="9" id="KW-0378">Hydrolase</keyword>
<protein>
    <recommendedName>
        <fullName evidence="9">Prepilin leader peptidase/N-methyltransferase</fullName>
        <ecNumber evidence="9">2.1.1.-</ecNumber>
        <ecNumber evidence="9">3.4.23.43</ecNumber>
    </recommendedName>
</protein>
<evidence type="ECO:0000313" key="14">
    <source>
        <dbReference type="Proteomes" id="UP000681425"/>
    </source>
</evidence>
<evidence type="ECO:0000259" key="11">
    <source>
        <dbReference type="Pfam" id="PF01478"/>
    </source>
</evidence>
<feature type="transmembrane region" description="Helical" evidence="10">
    <location>
        <begin position="82"/>
        <end position="115"/>
    </location>
</feature>
<reference evidence="13" key="1">
    <citation type="submission" date="2021-04" db="EMBL/GenBank/DDBJ databases">
        <title>Isolation of p-tert-butylphenol degrading bacteria Sphingobium phenoxybenzoativorans Tas13 from active sludge.</title>
        <authorList>
            <person name="Li Y."/>
        </authorList>
    </citation>
    <scope>NUCLEOTIDE SEQUENCE</scope>
    <source>
        <strain evidence="13">Tas13</strain>
    </source>
</reference>
<keyword evidence="4" id="KW-0997">Cell inner membrane</keyword>
<feature type="domain" description="Prepilin type IV endopeptidase peptidase" evidence="11">
    <location>
        <begin position="104"/>
        <end position="211"/>
    </location>
</feature>
<dbReference type="EC" id="3.4.23.43" evidence="9"/>
<comment type="function">
    <text evidence="9">Plays an essential role in type IV pili and type II pseudopili formation by proteolytically removing the leader sequence from substrate proteins and subsequently monomethylating the alpha-amino group of the newly exposed N-terminal phenylalanine.</text>
</comment>
<evidence type="ECO:0000256" key="10">
    <source>
        <dbReference type="SAM" id="Phobius"/>
    </source>
</evidence>
<proteinExistence type="inferred from homology"/>
<dbReference type="Proteomes" id="UP000681425">
    <property type="component" value="Chromosome"/>
</dbReference>
<dbReference type="GO" id="GO:0006465">
    <property type="term" value="P:signal peptide processing"/>
    <property type="evidence" value="ECO:0007669"/>
    <property type="project" value="TreeGrafter"/>
</dbReference>
<evidence type="ECO:0000256" key="5">
    <source>
        <dbReference type="ARBA" id="ARBA00022692"/>
    </source>
</evidence>
<evidence type="ECO:0000313" key="13">
    <source>
        <dbReference type="EMBL" id="QUT08213.1"/>
    </source>
</evidence>
<dbReference type="InterPro" id="IPR050882">
    <property type="entry name" value="Prepilin_peptidase/N-MTase"/>
</dbReference>
<gene>
    <name evidence="13" type="ORF">KFK14_10260</name>
</gene>
<keyword evidence="5 9" id="KW-0812">Transmembrane</keyword>
<dbReference type="InterPro" id="IPR000045">
    <property type="entry name" value="Prepilin_IV_endopep_pep"/>
</dbReference>
<dbReference type="EMBL" id="CP073910">
    <property type="protein sequence ID" value="QUT08213.1"/>
    <property type="molecule type" value="Genomic_DNA"/>
</dbReference>
<dbReference type="KEGG" id="spph:KFK14_10260"/>
<dbReference type="GO" id="GO:0008168">
    <property type="term" value="F:methyltransferase activity"/>
    <property type="evidence" value="ECO:0007669"/>
    <property type="project" value="UniProtKB-KW"/>
</dbReference>
<evidence type="ECO:0000256" key="8">
    <source>
        <dbReference type="RuleBase" id="RU003793"/>
    </source>
</evidence>
<evidence type="ECO:0000256" key="1">
    <source>
        <dbReference type="ARBA" id="ARBA00004429"/>
    </source>
</evidence>
<organism evidence="13 14">
    <name type="scientific">Sphingobium phenoxybenzoativorans</name>
    <dbReference type="NCBI Taxonomy" id="1592790"/>
    <lineage>
        <taxon>Bacteria</taxon>
        <taxon>Pseudomonadati</taxon>
        <taxon>Pseudomonadota</taxon>
        <taxon>Alphaproteobacteria</taxon>
        <taxon>Sphingomonadales</taxon>
        <taxon>Sphingomonadaceae</taxon>
        <taxon>Sphingobium</taxon>
    </lineage>
</organism>
<comment type="catalytic activity">
    <reaction evidence="9">
        <text>Typically cleaves a -Gly-|-Phe- bond to release an N-terminal, basic peptide of 5-8 residues from type IV prepilin, and then N-methylates the new N-terminal amino group, the methyl donor being S-adenosyl-L-methionine.</text>
        <dbReference type="EC" id="3.4.23.43"/>
    </reaction>
</comment>
<comment type="subcellular location">
    <subcellularLocation>
        <location evidence="1">Cell inner membrane</location>
        <topology evidence="1">Multi-pass membrane protein</topology>
    </subcellularLocation>
    <subcellularLocation>
        <location evidence="9">Cell membrane</location>
        <topology evidence="9">Multi-pass membrane protein</topology>
    </subcellularLocation>
</comment>
<dbReference type="GO" id="GO:0005886">
    <property type="term" value="C:plasma membrane"/>
    <property type="evidence" value="ECO:0007669"/>
    <property type="project" value="UniProtKB-SubCell"/>
</dbReference>
<name>A0A975KB97_9SPHN</name>
<accession>A0A975KB97</accession>
<dbReference type="GO" id="GO:0004190">
    <property type="term" value="F:aspartic-type endopeptidase activity"/>
    <property type="evidence" value="ECO:0007669"/>
    <property type="project" value="UniProtKB-EC"/>
</dbReference>
<dbReference type="EC" id="2.1.1.-" evidence="9"/>
<keyword evidence="9" id="KW-0808">Transferase</keyword>
<sequence>MPLPIWSLLGGVLGAIVGSFIATCILRWPQGRSALGGRSACDGCGKTLDPVELFPLLSILVQRGKCRSCGARIDPLHWRVELACAVAGAILLALMPDIAGLGSLILAFFLIPLAILDWRHFWLPDKLTLPLAFLGLTLGQWVTDISLTGRIVGAAGGYLSLLAISLAYRRLRGREGLGLGDAKLLGALGAWFGWQSLPFLLLIASILALLTVAVSAVMHRSVSMTTRIPLGTFLCLAAVPAWLTVRLMLIPT</sequence>
<dbReference type="GO" id="GO:0032259">
    <property type="term" value="P:methylation"/>
    <property type="evidence" value="ECO:0007669"/>
    <property type="project" value="UniProtKB-KW"/>
</dbReference>